<accession>A0A0B5AYV1</accession>
<evidence type="ECO:0000313" key="2">
    <source>
        <dbReference type="Proteomes" id="UP000031449"/>
    </source>
</evidence>
<geneLocation type="plasmid" evidence="2"/>
<dbReference type="KEGG" id="jeo:JMA_43810"/>
<keyword evidence="2" id="KW-1185">Reference proteome</keyword>
<keyword evidence="1" id="KW-0614">Plasmid</keyword>
<sequence length="110" mass="13254">MERNAYVNYYQGLSDIFMPEEVKRIFCRIPSQWGYLLEMALVETAKTDEERAIVLGSHEKLTTHSVESVFRHMEASGIRFDIQQQRLIVVNRYDILDVFTWYRKFLKEWE</sequence>
<dbReference type="Proteomes" id="UP000031449">
    <property type="component" value="Plasmid unnamed"/>
</dbReference>
<dbReference type="AlphaFoldDB" id="A0A0B5AYV1"/>
<dbReference type="EMBL" id="CP009417">
    <property type="protein sequence ID" value="AJD93698.1"/>
    <property type="molecule type" value="Genomic_DNA"/>
</dbReference>
<dbReference type="HOGENOM" id="CLU_2167552_0_0_9"/>
<organism evidence="1 2">
    <name type="scientific">Jeotgalibacillus malaysiensis</name>
    <dbReference type="NCBI Taxonomy" id="1508404"/>
    <lineage>
        <taxon>Bacteria</taxon>
        <taxon>Bacillati</taxon>
        <taxon>Bacillota</taxon>
        <taxon>Bacilli</taxon>
        <taxon>Bacillales</taxon>
        <taxon>Caryophanaceae</taxon>
        <taxon>Jeotgalibacillus</taxon>
    </lineage>
</organism>
<reference evidence="1 2" key="1">
    <citation type="submission" date="2014-08" db="EMBL/GenBank/DDBJ databases">
        <title>Complete genome of a marine bacteria Jeotgalibacillus malaysiensis.</title>
        <authorList>
            <person name="Yaakop A.S."/>
            <person name="Chan K.-G."/>
            <person name="Goh K.M."/>
        </authorList>
    </citation>
    <scope>NUCLEOTIDE SEQUENCE [LARGE SCALE GENOMIC DNA]</scope>
    <source>
        <strain evidence="1 2">D5</strain>
        <plasmid evidence="2">Plasmid</plasmid>
    </source>
</reference>
<protein>
    <submittedName>
        <fullName evidence="1">Uncharacterized protein</fullName>
    </submittedName>
</protein>
<gene>
    <name evidence="1" type="ORF">JMA_43810</name>
</gene>
<dbReference type="BioCyc" id="JESP1508404:G14D9-13704-MONOMER"/>
<proteinExistence type="predicted"/>
<name>A0A0B5AYV1_9BACL</name>
<evidence type="ECO:0000313" key="1">
    <source>
        <dbReference type="EMBL" id="AJD93698.1"/>
    </source>
</evidence>